<accession>A0A0P9MMK6</accession>
<reference evidence="2 3" key="1">
    <citation type="submission" date="2015-09" db="EMBL/GenBank/DDBJ databases">
        <title>Genome announcement of multiple Pseudomonas syringae strains.</title>
        <authorList>
            <person name="Thakur S."/>
            <person name="Wang P.W."/>
            <person name="Gong Y."/>
            <person name="Weir B.S."/>
            <person name="Guttman D.S."/>
        </authorList>
    </citation>
    <scope>NUCLEOTIDE SEQUENCE [LARGE SCALE GENOMIC DNA]</scope>
    <source>
        <strain evidence="2 3">ICMP19117</strain>
    </source>
</reference>
<evidence type="ECO:0000313" key="2">
    <source>
        <dbReference type="EMBL" id="KPW85597.1"/>
    </source>
</evidence>
<name>A0A0P9MMK6_9PSED</name>
<evidence type="ECO:0000256" key="1">
    <source>
        <dbReference type="SAM" id="Phobius"/>
    </source>
</evidence>
<sequence length="207" mass="23330">MGPMLLSCLTFQISNFQSFRFFMNDDSGNGVSSMSPALFRFGAAVFVFFMTLVGVFSVYWIWEHVLPLYGRIYRNAPVVETPYLAFCLLMVPPAVLLIIIGGSIAVWTGKKFDPPNNSFLAAFQSLMLKISVKTIIYVVPSIAVLTTIVLLARDYTPCPKLLISGSAWQLFWVNDERVCFKPTRYINDGWPCKMVGDQEYCMQVDGK</sequence>
<evidence type="ECO:0000313" key="3">
    <source>
        <dbReference type="Proteomes" id="UP000050411"/>
    </source>
</evidence>
<feature type="transmembrane region" description="Helical" evidence="1">
    <location>
        <begin position="134"/>
        <end position="152"/>
    </location>
</feature>
<dbReference type="PATRIC" id="fig|200452.3.peg.2188"/>
<comment type="caution">
    <text evidence="2">The sequence shown here is derived from an EMBL/GenBank/DDBJ whole genome shotgun (WGS) entry which is preliminary data.</text>
</comment>
<dbReference type="Proteomes" id="UP000050411">
    <property type="component" value="Unassembled WGS sequence"/>
</dbReference>
<protein>
    <submittedName>
        <fullName evidence="2">Putative transmembrane protein</fullName>
    </submittedName>
</protein>
<proteinExistence type="predicted"/>
<keyword evidence="1" id="KW-1133">Transmembrane helix</keyword>
<gene>
    <name evidence="2" type="ORF">ALO92_100994</name>
</gene>
<keyword evidence="1 2" id="KW-0812">Transmembrane</keyword>
<feature type="transmembrane region" description="Helical" evidence="1">
    <location>
        <begin position="42"/>
        <end position="62"/>
    </location>
</feature>
<dbReference type="EMBL" id="LJQB01000040">
    <property type="protein sequence ID" value="KPW85597.1"/>
    <property type="molecule type" value="Genomic_DNA"/>
</dbReference>
<dbReference type="AlphaFoldDB" id="A0A0P9MMK6"/>
<feature type="transmembrane region" description="Helical" evidence="1">
    <location>
        <begin position="83"/>
        <end position="107"/>
    </location>
</feature>
<keyword evidence="1" id="KW-0472">Membrane</keyword>
<organism evidence="2 3">
    <name type="scientific">Pseudomonas congelans</name>
    <dbReference type="NCBI Taxonomy" id="200452"/>
    <lineage>
        <taxon>Bacteria</taxon>
        <taxon>Pseudomonadati</taxon>
        <taxon>Pseudomonadota</taxon>
        <taxon>Gammaproteobacteria</taxon>
        <taxon>Pseudomonadales</taxon>
        <taxon>Pseudomonadaceae</taxon>
        <taxon>Pseudomonas</taxon>
    </lineage>
</organism>